<reference evidence="3 4" key="1">
    <citation type="journal article" date="2018" name="Mol. Plant">
        <title>The genome of Artemisia annua provides insight into the evolution of Asteraceae family and artemisinin biosynthesis.</title>
        <authorList>
            <person name="Shen Q."/>
            <person name="Zhang L."/>
            <person name="Liao Z."/>
            <person name="Wang S."/>
            <person name="Yan T."/>
            <person name="Shi P."/>
            <person name="Liu M."/>
            <person name="Fu X."/>
            <person name="Pan Q."/>
            <person name="Wang Y."/>
            <person name="Lv Z."/>
            <person name="Lu X."/>
            <person name="Zhang F."/>
            <person name="Jiang W."/>
            <person name="Ma Y."/>
            <person name="Chen M."/>
            <person name="Hao X."/>
            <person name="Li L."/>
            <person name="Tang Y."/>
            <person name="Lv G."/>
            <person name="Zhou Y."/>
            <person name="Sun X."/>
            <person name="Brodelius P.E."/>
            <person name="Rose J.K.C."/>
            <person name="Tang K."/>
        </authorList>
    </citation>
    <scope>NUCLEOTIDE SEQUENCE [LARGE SCALE GENOMIC DNA]</scope>
    <source>
        <strain evidence="4">cv. Huhao1</strain>
        <tissue evidence="3">Leaf</tissue>
    </source>
</reference>
<dbReference type="GO" id="GO:0030246">
    <property type="term" value="F:carbohydrate binding"/>
    <property type="evidence" value="ECO:0007669"/>
    <property type="project" value="UniProtKB-KW"/>
</dbReference>
<dbReference type="InterPro" id="IPR017441">
    <property type="entry name" value="Protein_kinase_ATP_BS"/>
</dbReference>
<dbReference type="Gene3D" id="1.10.510.10">
    <property type="entry name" value="Transferase(Phosphotransferase) domain 1"/>
    <property type="match status" value="2"/>
</dbReference>
<evidence type="ECO:0000313" key="4">
    <source>
        <dbReference type="Proteomes" id="UP000245207"/>
    </source>
</evidence>
<dbReference type="OrthoDB" id="4062651at2759"/>
<dbReference type="InterPro" id="IPR001245">
    <property type="entry name" value="Ser-Thr/Tyr_kinase_cat_dom"/>
</dbReference>
<keyword evidence="3" id="KW-0430">Lectin</keyword>
<dbReference type="Gene3D" id="3.30.200.20">
    <property type="entry name" value="Phosphorylase Kinase, domain 1"/>
    <property type="match status" value="1"/>
</dbReference>
<keyword evidence="4" id="KW-1185">Reference proteome</keyword>
<dbReference type="PROSITE" id="PS00107">
    <property type="entry name" value="PROTEIN_KINASE_ATP"/>
    <property type="match status" value="1"/>
</dbReference>
<accession>A0A2U1NK47</accession>
<proteinExistence type="predicted"/>
<dbReference type="Proteomes" id="UP000245207">
    <property type="component" value="Unassembled WGS sequence"/>
</dbReference>
<dbReference type="GO" id="GO:0005524">
    <property type="term" value="F:ATP binding"/>
    <property type="evidence" value="ECO:0007669"/>
    <property type="project" value="UniProtKB-UniRule"/>
</dbReference>
<evidence type="ECO:0000313" key="3">
    <source>
        <dbReference type="EMBL" id="PWA73875.1"/>
    </source>
</evidence>
<sequence length="346" mass="39645">MTATNNFGDKPIGSGGFGDVYKGELVLQKGARMVAFKRLDLKFGQGDVEFWKEIMLLSGMKHKNLATLLHFCNQDKERILVYKYASRGSLDKYLNDASLTWIQRLEILQIWRNCYTEKRLEDIILPGLKEQINQESLSTFAAIANRCLNRDHKERPHMVEVVKELEAAIHQNNPSQNTPYVSSKLPVSYNPMEEGRRIAAFNRLDRQYGQGGTQFWNKIRVLSKYKHENIISLLGFCDDNQEMILIYEYASHGSLDHYLSEPDFLTWNLRLKICNPSQNTPYVSSKLPVSYNPMEEFQHIKIPLEDIILATHNFSCSLAIEWDDFGTTCKGFDSLPGGEGLPLLIA</sequence>
<dbReference type="GO" id="GO:0005886">
    <property type="term" value="C:plasma membrane"/>
    <property type="evidence" value="ECO:0007669"/>
    <property type="project" value="TreeGrafter"/>
</dbReference>
<keyword evidence="1" id="KW-0547">Nucleotide-binding</keyword>
<name>A0A2U1NK47_ARTAN</name>
<keyword evidence="1" id="KW-0067">ATP-binding</keyword>
<dbReference type="EMBL" id="PKPP01002661">
    <property type="protein sequence ID" value="PWA73875.1"/>
    <property type="molecule type" value="Genomic_DNA"/>
</dbReference>
<dbReference type="Pfam" id="PF07714">
    <property type="entry name" value="PK_Tyr_Ser-Thr"/>
    <property type="match status" value="2"/>
</dbReference>
<dbReference type="InterPro" id="IPR000719">
    <property type="entry name" value="Prot_kinase_dom"/>
</dbReference>
<dbReference type="GO" id="GO:0004714">
    <property type="term" value="F:transmembrane receptor protein tyrosine kinase activity"/>
    <property type="evidence" value="ECO:0007669"/>
    <property type="project" value="InterPro"/>
</dbReference>
<dbReference type="AlphaFoldDB" id="A0A2U1NK47"/>
<dbReference type="InterPro" id="IPR011009">
    <property type="entry name" value="Kinase-like_dom_sf"/>
</dbReference>
<feature type="domain" description="Protein kinase" evidence="2">
    <location>
        <begin position="6"/>
        <end position="346"/>
    </location>
</feature>
<comment type="caution">
    <text evidence="3">The sequence shown here is derived from an EMBL/GenBank/DDBJ whole genome shotgun (WGS) entry which is preliminary data.</text>
</comment>
<dbReference type="InterPro" id="IPR045272">
    <property type="entry name" value="ANXUR1/2-like"/>
</dbReference>
<dbReference type="PANTHER" id="PTHR27003:SF448">
    <property type="entry name" value="PROTEIN KINASE DOMAIN-CONTAINING PROTEIN"/>
    <property type="match status" value="1"/>
</dbReference>
<organism evidence="3 4">
    <name type="scientific">Artemisia annua</name>
    <name type="common">Sweet wormwood</name>
    <dbReference type="NCBI Taxonomy" id="35608"/>
    <lineage>
        <taxon>Eukaryota</taxon>
        <taxon>Viridiplantae</taxon>
        <taxon>Streptophyta</taxon>
        <taxon>Embryophyta</taxon>
        <taxon>Tracheophyta</taxon>
        <taxon>Spermatophyta</taxon>
        <taxon>Magnoliopsida</taxon>
        <taxon>eudicotyledons</taxon>
        <taxon>Gunneridae</taxon>
        <taxon>Pentapetalae</taxon>
        <taxon>asterids</taxon>
        <taxon>campanulids</taxon>
        <taxon>Asterales</taxon>
        <taxon>Asteraceae</taxon>
        <taxon>Asteroideae</taxon>
        <taxon>Anthemideae</taxon>
        <taxon>Artemisiinae</taxon>
        <taxon>Artemisia</taxon>
    </lineage>
</organism>
<protein>
    <submittedName>
        <fullName evidence="3">Concanavalin A-like lectin/glucanase, subgroup</fullName>
    </submittedName>
</protein>
<feature type="binding site" evidence="1">
    <location>
        <position position="37"/>
    </location>
    <ligand>
        <name>ATP</name>
        <dbReference type="ChEBI" id="CHEBI:30616"/>
    </ligand>
</feature>
<dbReference type="SUPFAM" id="SSF56112">
    <property type="entry name" value="Protein kinase-like (PK-like)"/>
    <property type="match status" value="2"/>
</dbReference>
<dbReference type="GO" id="GO:0009506">
    <property type="term" value="C:plasmodesma"/>
    <property type="evidence" value="ECO:0007669"/>
    <property type="project" value="TreeGrafter"/>
</dbReference>
<gene>
    <name evidence="3" type="ORF">CTI12_AA257530</name>
</gene>
<dbReference type="PANTHER" id="PTHR27003">
    <property type="entry name" value="OS07G0166700 PROTEIN"/>
    <property type="match status" value="1"/>
</dbReference>
<evidence type="ECO:0000256" key="1">
    <source>
        <dbReference type="PROSITE-ProRule" id="PRU10141"/>
    </source>
</evidence>
<evidence type="ECO:0000259" key="2">
    <source>
        <dbReference type="PROSITE" id="PS50011"/>
    </source>
</evidence>
<dbReference type="PROSITE" id="PS50011">
    <property type="entry name" value="PROTEIN_KINASE_DOM"/>
    <property type="match status" value="1"/>
</dbReference>